<dbReference type="SUPFAM" id="SSF54506">
    <property type="entry name" value="Diaminopimelate epimerase-like"/>
    <property type="match status" value="2"/>
</dbReference>
<accession>A0ABS8G541</accession>
<dbReference type="InterPro" id="IPR012709">
    <property type="entry name" value="PrpF"/>
</dbReference>
<comment type="similarity">
    <text evidence="1">Belongs to the PrpF family.</text>
</comment>
<dbReference type="RefSeq" id="WP_229157523.1">
    <property type="nucleotide sequence ID" value="NZ_JAJEWP010000001.1"/>
</dbReference>
<comment type="caution">
    <text evidence="3">The sequence shown here is derived from an EMBL/GenBank/DDBJ whole genome shotgun (WGS) entry which is preliminary data.</text>
</comment>
<dbReference type="Pfam" id="PF04303">
    <property type="entry name" value="PrpF"/>
    <property type="match status" value="1"/>
</dbReference>
<keyword evidence="2 3" id="KW-0413">Isomerase</keyword>
<dbReference type="PANTHER" id="PTHR43709:SF2">
    <property type="entry name" value="DUF453 DOMAIN PROTEIN (AFU_ORTHOLOGUE AFUA_6G00360)"/>
    <property type="match status" value="1"/>
</dbReference>
<proteinExistence type="inferred from homology"/>
<dbReference type="InterPro" id="IPR007400">
    <property type="entry name" value="PrpF-like"/>
</dbReference>
<dbReference type="NCBIfam" id="TIGR02334">
    <property type="entry name" value="prpF"/>
    <property type="match status" value="1"/>
</dbReference>
<dbReference type="GO" id="GO:0016853">
    <property type="term" value="F:isomerase activity"/>
    <property type="evidence" value="ECO:0007669"/>
    <property type="project" value="UniProtKB-KW"/>
</dbReference>
<evidence type="ECO:0000313" key="4">
    <source>
        <dbReference type="Proteomes" id="UP001520878"/>
    </source>
</evidence>
<organism evidence="3 4">
    <name type="scientific">Fluctibacter halophilus</name>
    <dbReference type="NCBI Taxonomy" id="226011"/>
    <lineage>
        <taxon>Bacteria</taxon>
        <taxon>Pseudomonadati</taxon>
        <taxon>Pseudomonadota</taxon>
        <taxon>Gammaproteobacteria</taxon>
        <taxon>Alteromonadales</taxon>
        <taxon>Alteromonadaceae</taxon>
        <taxon>Fluctibacter</taxon>
    </lineage>
</organism>
<evidence type="ECO:0000256" key="1">
    <source>
        <dbReference type="ARBA" id="ARBA00007673"/>
    </source>
</evidence>
<protein>
    <submittedName>
        <fullName evidence="3">2-methylaconitate cis-trans isomerase PrpF</fullName>
    </submittedName>
</protein>
<name>A0ABS8G541_9ALTE</name>
<keyword evidence="4" id="KW-1185">Reference proteome</keyword>
<sequence>MKQVKVPATYMRGGTSKGVFLLRSELPERAQQPGPSRDALLLRIIGSPDPYAKQIDGMGGATSSTSKTVILDKSTQPDHDVDYLFGQVSIDKAFVDWSGNCGNLTCAVGAFAITKGLVDKSRVPDNGIAEVRIWQKNIAKTILARVPMVDGEVQELGDFELDGVTFPAAEISLSFMDPADGEGALFPTGSLQEDLDVPGEGALRVTMINAGIPTIFLHAEALGLTGTELQDDINGNTELLTRFENIRAHGAVKMGLIRDISEAASRQHTPKIAIVAPPTDYVSSSGKTVYGEDIDLLVRALSMGKLHHAMMGTAAVAIGTAAAIDGTLLTDVMGNAGKQQISFGHPSGTLTVGAKAQSRDGQWQVTEAIMSRSARTLMSGSVHVPADLTS</sequence>
<evidence type="ECO:0000313" key="3">
    <source>
        <dbReference type="EMBL" id="MCC2615558.1"/>
    </source>
</evidence>
<dbReference type="Gene3D" id="3.10.310.10">
    <property type="entry name" value="Diaminopimelate Epimerase, Chain A, domain 1"/>
    <property type="match status" value="2"/>
</dbReference>
<evidence type="ECO:0000256" key="2">
    <source>
        <dbReference type="ARBA" id="ARBA00023235"/>
    </source>
</evidence>
<dbReference type="EMBL" id="JAJEWP010000001">
    <property type="protein sequence ID" value="MCC2615558.1"/>
    <property type="molecule type" value="Genomic_DNA"/>
</dbReference>
<dbReference type="PANTHER" id="PTHR43709">
    <property type="entry name" value="ACONITATE ISOMERASE-RELATED"/>
    <property type="match status" value="1"/>
</dbReference>
<reference evidence="3 4" key="1">
    <citation type="submission" date="2021-10" db="EMBL/GenBank/DDBJ databases">
        <title>Draft genome of Aestuariibacter halophilus JC2043.</title>
        <authorList>
            <person name="Emsley S.A."/>
            <person name="Pfannmuller K.M."/>
            <person name="Ushijima B."/>
            <person name="Saw J.H."/>
            <person name="Videau P."/>
        </authorList>
    </citation>
    <scope>NUCLEOTIDE SEQUENCE [LARGE SCALE GENOMIC DNA]</scope>
    <source>
        <strain evidence="3 4">JC2043</strain>
    </source>
</reference>
<gene>
    <name evidence="3" type="primary">prpF</name>
    <name evidence="3" type="ORF">LJ739_04820</name>
</gene>
<dbReference type="Proteomes" id="UP001520878">
    <property type="component" value="Unassembled WGS sequence"/>
</dbReference>